<evidence type="ECO:0000313" key="1">
    <source>
        <dbReference type="EMBL" id="KAJ1206339.1"/>
    </source>
</evidence>
<accession>A0AAV7VZU2</accession>
<dbReference type="EMBL" id="JANPWB010000002">
    <property type="protein sequence ID" value="KAJ1206339.1"/>
    <property type="molecule type" value="Genomic_DNA"/>
</dbReference>
<keyword evidence="2" id="KW-1185">Reference proteome</keyword>
<name>A0AAV7VZU2_PLEWA</name>
<reference evidence="1" key="1">
    <citation type="journal article" date="2022" name="bioRxiv">
        <title>Sequencing and chromosome-scale assembly of the giantPleurodeles waltlgenome.</title>
        <authorList>
            <person name="Brown T."/>
            <person name="Elewa A."/>
            <person name="Iarovenko S."/>
            <person name="Subramanian E."/>
            <person name="Araus A.J."/>
            <person name="Petzold A."/>
            <person name="Susuki M."/>
            <person name="Suzuki K.-i.T."/>
            <person name="Hayashi T."/>
            <person name="Toyoda A."/>
            <person name="Oliveira C."/>
            <person name="Osipova E."/>
            <person name="Leigh N.D."/>
            <person name="Simon A."/>
            <person name="Yun M.H."/>
        </authorList>
    </citation>
    <scope>NUCLEOTIDE SEQUENCE</scope>
    <source>
        <strain evidence="1">20211129_DDA</strain>
        <tissue evidence="1">Liver</tissue>
    </source>
</reference>
<sequence>MDQTVDARTEEIEALTRCVATLEDGYRDLQHKHEDLVNSFQRNNIRIRGVPKVIDGSNIMSFVTGLLHAIHGDPDSSPPMLDRAH</sequence>
<evidence type="ECO:0000313" key="2">
    <source>
        <dbReference type="Proteomes" id="UP001066276"/>
    </source>
</evidence>
<protein>
    <submittedName>
        <fullName evidence="1">Uncharacterized protein</fullName>
    </submittedName>
</protein>
<proteinExistence type="predicted"/>
<organism evidence="1 2">
    <name type="scientific">Pleurodeles waltl</name>
    <name type="common">Iberian ribbed newt</name>
    <dbReference type="NCBI Taxonomy" id="8319"/>
    <lineage>
        <taxon>Eukaryota</taxon>
        <taxon>Metazoa</taxon>
        <taxon>Chordata</taxon>
        <taxon>Craniata</taxon>
        <taxon>Vertebrata</taxon>
        <taxon>Euteleostomi</taxon>
        <taxon>Amphibia</taxon>
        <taxon>Batrachia</taxon>
        <taxon>Caudata</taxon>
        <taxon>Salamandroidea</taxon>
        <taxon>Salamandridae</taxon>
        <taxon>Pleurodelinae</taxon>
        <taxon>Pleurodeles</taxon>
    </lineage>
</organism>
<comment type="caution">
    <text evidence="1">The sequence shown here is derived from an EMBL/GenBank/DDBJ whole genome shotgun (WGS) entry which is preliminary data.</text>
</comment>
<dbReference type="Proteomes" id="UP001066276">
    <property type="component" value="Chromosome 1_2"/>
</dbReference>
<gene>
    <name evidence="1" type="ORF">NDU88_001746</name>
</gene>
<dbReference type="AlphaFoldDB" id="A0AAV7VZU2"/>